<evidence type="ECO:0000256" key="1">
    <source>
        <dbReference type="SAM" id="MobiDB-lite"/>
    </source>
</evidence>
<keyword evidence="3" id="KW-1185">Reference proteome</keyword>
<evidence type="ECO:0000313" key="3">
    <source>
        <dbReference type="Proteomes" id="UP001066276"/>
    </source>
</evidence>
<feature type="region of interest" description="Disordered" evidence="1">
    <location>
        <begin position="170"/>
        <end position="191"/>
    </location>
</feature>
<sequence>MARRSPTSGPGPPVHTAIRRLGKPSSMCLSAFLMGGPRSRPTRCSHASSLCCPLSLRLPLLKLATAAQGNPGRAQLLPAAHSGPGLCPRADTQGEVLAPGAIPSHGPGFSPSRPVLTTRGSAPQARGSARHDTSVRGHARISARLRQWYRRVPPYLYFACGSVRRTHCIRGSAGSRGPRSPHRPRGRLRFKRPQRRRCINSCSAPASVDQRVSRGDRECGAGLGMAVNSGG</sequence>
<proteinExistence type="predicted"/>
<reference evidence="2" key="1">
    <citation type="journal article" date="2022" name="bioRxiv">
        <title>Sequencing and chromosome-scale assembly of the giantPleurodeles waltlgenome.</title>
        <authorList>
            <person name="Brown T."/>
            <person name="Elewa A."/>
            <person name="Iarovenko S."/>
            <person name="Subramanian E."/>
            <person name="Araus A.J."/>
            <person name="Petzold A."/>
            <person name="Susuki M."/>
            <person name="Suzuki K.-i.T."/>
            <person name="Hayashi T."/>
            <person name="Toyoda A."/>
            <person name="Oliveira C."/>
            <person name="Osipova E."/>
            <person name="Leigh N.D."/>
            <person name="Simon A."/>
            <person name="Yun M.H."/>
        </authorList>
    </citation>
    <scope>NUCLEOTIDE SEQUENCE</scope>
    <source>
        <strain evidence="2">20211129_DDA</strain>
        <tissue evidence="2">Liver</tissue>
    </source>
</reference>
<evidence type="ECO:0000313" key="2">
    <source>
        <dbReference type="EMBL" id="KAJ1110575.1"/>
    </source>
</evidence>
<comment type="caution">
    <text evidence="2">The sequence shown here is derived from an EMBL/GenBank/DDBJ whole genome shotgun (WGS) entry which is preliminary data.</text>
</comment>
<name>A0AAV7N6S1_PLEWA</name>
<dbReference type="EMBL" id="JANPWB010000013">
    <property type="protein sequence ID" value="KAJ1110575.1"/>
    <property type="molecule type" value="Genomic_DNA"/>
</dbReference>
<protein>
    <submittedName>
        <fullName evidence="2">Uncharacterized protein</fullName>
    </submittedName>
</protein>
<gene>
    <name evidence="2" type="ORF">NDU88_007925</name>
</gene>
<feature type="compositionally biased region" description="Basic residues" evidence="1">
    <location>
        <begin position="179"/>
        <end position="191"/>
    </location>
</feature>
<dbReference type="Proteomes" id="UP001066276">
    <property type="component" value="Chromosome 9"/>
</dbReference>
<organism evidence="2 3">
    <name type="scientific">Pleurodeles waltl</name>
    <name type="common">Iberian ribbed newt</name>
    <dbReference type="NCBI Taxonomy" id="8319"/>
    <lineage>
        <taxon>Eukaryota</taxon>
        <taxon>Metazoa</taxon>
        <taxon>Chordata</taxon>
        <taxon>Craniata</taxon>
        <taxon>Vertebrata</taxon>
        <taxon>Euteleostomi</taxon>
        <taxon>Amphibia</taxon>
        <taxon>Batrachia</taxon>
        <taxon>Caudata</taxon>
        <taxon>Salamandroidea</taxon>
        <taxon>Salamandridae</taxon>
        <taxon>Pleurodelinae</taxon>
        <taxon>Pleurodeles</taxon>
    </lineage>
</organism>
<accession>A0AAV7N6S1</accession>
<feature type="region of interest" description="Disordered" evidence="1">
    <location>
        <begin position="102"/>
        <end position="137"/>
    </location>
</feature>
<dbReference type="AlphaFoldDB" id="A0AAV7N6S1"/>